<organism evidence="2 3">
    <name type="scientific">Cohnella zeiphila</name>
    <dbReference type="NCBI Taxonomy" id="2761120"/>
    <lineage>
        <taxon>Bacteria</taxon>
        <taxon>Bacillati</taxon>
        <taxon>Bacillota</taxon>
        <taxon>Bacilli</taxon>
        <taxon>Bacillales</taxon>
        <taxon>Paenibacillaceae</taxon>
        <taxon>Cohnella</taxon>
    </lineage>
</organism>
<dbReference type="InterPro" id="IPR011991">
    <property type="entry name" value="ArsR-like_HTH"/>
</dbReference>
<accession>A0A7X0VYS9</accession>
<evidence type="ECO:0000256" key="1">
    <source>
        <dbReference type="ARBA" id="ARBA00023125"/>
    </source>
</evidence>
<dbReference type="Proteomes" id="UP000564644">
    <property type="component" value="Unassembled WGS sequence"/>
</dbReference>
<protein>
    <submittedName>
        <fullName evidence="2">Winged helix-turn-helix transcriptional regulator</fullName>
    </submittedName>
</protein>
<dbReference type="InterPro" id="IPR036388">
    <property type="entry name" value="WH-like_DNA-bd_sf"/>
</dbReference>
<proteinExistence type="predicted"/>
<keyword evidence="1" id="KW-0238">DNA-binding</keyword>
<dbReference type="AlphaFoldDB" id="A0A7X0VYS9"/>
<dbReference type="Pfam" id="PF13412">
    <property type="entry name" value="HTH_24"/>
    <property type="match status" value="1"/>
</dbReference>
<gene>
    <name evidence="2" type="ORF">H7C18_29415</name>
</gene>
<reference evidence="2 3" key="1">
    <citation type="submission" date="2020-08" db="EMBL/GenBank/DDBJ databases">
        <title>Cohnella phylogeny.</title>
        <authorList>
            <person name="Dunlap C."/>
        </authorList>
    </citation>
    <scope>NUCLEOTIDE SEQUENCE [LARGE SCALE GENOMIC DNA]</scope>
    <source>
        <strain evidence="2 3">CBP 2801</strain>
    </source>
</reference>
<sequence>MPQQEKGTTTRRRLIELLRTTGGCGIAELSGELGLTEMGVRRHLHRLERDGIVRSLAVRQAMGRPSYRYTLTESADDLFPKNYPHLTLELLGELEELSGPETVDRLFEGRRAKLEARYRDRMRGKPLRERVAELAAIQNAGGYMAVWETDPAGGYVLHERNCPIAQVANRYRQACSCEKALFAELLSADVERTECFADGGNRCTYAIRAAAASDEPK</sequence>
<name>A0A7X0VYS9_9BACL</name>
<dbReference type="CDD" id="cd00090">
    <property type="entry name" value="HTH_ARSR"/>
    <property type="match status" value="1"/>
</dbReference>
<dbReference type="GO" id="GO:0003677">
    <property type="term" value="F:DNA binding"/>
    <property type="evidence" value="ECO:0007669"/>
    <property type="project" value="UniProtKB-KW"/>
</dbReference>
<comment type="caution">
    <text evidence="2">The sequence shown here is derived from an EMBL/GenBank/DDBJ whole genome shotgun (WGS) entry which is preliminary data.</text>
</comment>
<evidence type="ECO:0000313" key="2">
    <source>
        <dbReference type="EMBL" id="MBB6735040.1"/>
    </source>
</evidence>
<dbReference type="InterPro" id="IPR036390">
    <property type="entry name" value="WH_DNA-bd_sf"/>
</dbReference>
<evidence type="ECO:0000313" key="3">
    <source>
        <dbReference type="Proteomes" id="UP000564644"/>
    </source>
</evidence>
<keyword evidence="3" id="KW-1185">Reference proteome</keyword>
<dbReference type="SUPFAM" id="SSF46785">
    <property type="entry name" value="Winged helix' DNA-binding domain"/>
    <property type="match status" value="1"/>
</dbReference>
<dbReference type="RefSeq" id="WP_185132695.1">
    <property type="nucleotide sequence ID" value="NZ_JACJVO010000040.1"/>
</dbReference>
<dbReference type="EMBL" id="JACJVO010000040">
    <property type="protein sequence ID" value="MBB6735040.1"/>
    <property type="molecule type" value="Genomic_DNA"/>
</dbReference>
<dbReference type="Gene3D" id="1.10.10.10">
    <property type="entry name" value="Winged helix-like DNA-binding domain superfamily/Winged helix DNA-binding domain"/>
    <property type="match status" value="1"/>
</dbReference>